<dbReference type="Gene3D" id="2.60.120.1440">
    <property type="match status" value="1"/>
</dbReference>
<feature type="domain" description="Protein FecR C-terminal" evidence="2">
    <location>
        <begin position="308"/>
        <end position="377"/>
    </location>
</feature>
<dbReference type="PANTHER" id="PTHR30273:SF2">
    <property type="entry name" value="PROTEIN FECR"/>
    <property type="match status" value="1"/>
</dbReference>
<evidence type="ECO:0000259" key="1">
    <source>
        <dbReference type="Pfam" id="PF04773"/>
    </source>
</evidence>
<organism evidence="3 4">
    <name type="scientific">Thalassobellus suaedae</name>
    <dbReference type="NCBI Taxonomy" id="3074124"/>
    <lineage>
        <taxon>Bacteria</taxon>
        <taxon>Pseudomonadati</taxon>
        <taxon>Bacteroidota</taxon>
        <taxon>Flavobacteriia</taxon>
        <taxon>Flavobacteriales</taxon>
        <taxon>Flavobacteriaceae</taxon>
        <taxon>Thalassobellus</taxon>
    </lineage>
</organism>
<dbReference type="EMBL" id="CP134536">
    <property type="protein sequence ID" value="WNH11481.1"/>
    <property type="molecule type" value="Genomic_DNA"/>
</dbReference>
<evidence type="ECO:0000259" key="2">
    <source>
        <dbReference type="Pfam" id="PF16344"/>
    </source>
</evidence>
<sequence length="378" mass="43271">MEFKLILKKLNNSISPKEELVFKAWYQEKKEHRQFFNNVKANYNKNIEIVDIEEAWQKIVDRIDKPKPHKTYWKFAVASVIVGLLGTGYFLKDNILGDSIEKKSVIINENSILPGIDKAILTLEDGSQIALEKGASFQNNNVNSNGEQLVYSSKAKVSKEIVYNYLTIPRGGEFYIVLSDGTQVWLNSESQLKYPVSFKEGDTRKVELVYGEAYFDVSPSMEHKGSKFMVLNESQSIEVLGTEFNIKAYKDETNIYTTLVEGKVLVKSPTQNQVLKPKQQANLNLQDKSMSVATVNVYNEVSWKEGVFSFKGKPLKEIMKIVSRWYDIDVVFENKELENITFKGVLGKNQELEEILMTIKTLSILEDFEINNKTIILK</sequence>
<evidence type="ECO:0000313" key="3">
    <source>
        <dbReference type="EMBL" id="WNH11481.1"/>
    </source>
</evidence>
<dbReference type="Pfam" id="PF16344">
    <property type="entry name" value="FecR_C"/>
    <property type="match status" value="1"/>
</dbReference>
<dbReference type="InterPro" id="IPR012373">
    <property type="entry name" value="Ferrdict_sens_TM"/>
</dbReference>
<dbReference type="PANTHER" id="PTHR30273">
    <property type="entry name" value="PERIPLASMIC SIGNAL SENSOR AND SIGMA FACTOR ACTIVATOR FECR-RELATED"/>
    <property type="match status" value="1"/>
</dbReference>
<dbReference type="InterPro" id="IPR006860">
    <property type="entry name" value="FecR"/>
</dbReference>
<dbReference type="RefSeq" id="WP_415861464.1">
    <property type="nucleotide sequence ID" value="NZ_CP134536.1"/>
</dbReference>
<accession>A0ABY9XZX0</accession>
<dbReference type="PIRSF" id="PIRSF018266">
    <property type="entry name" value="FecR"/>
    <property type="match status" value="1"/>
</dbReference>
<keyword evidence="4" id="KW-1185">Reference proteome</keyword>
<protein>
    <submittedName>
        <fullName evidence="3">FecR family protein</fullName>
    </submittedName>
</protein>
<dbReference type="Proteomes" id="UP001303407">
    <property type="component" value="Chromosome"/>
</dbReference>
<gene>
    <name evidence="3" type="ORF">RHP49_11255</name>
</gene>
<evidence type="ECO:0000313" key="4">
    <source>
        <dbReference type="Proteomes" id="UP001303407"/>
    </source>
</evidence>
<dbReference type="Pfam" id="PF04773">
    <property type="entry name" value="FecR"/>
    <property type="match status" value="1"/>
</dbReference>
<reference evidence="3 4" key="1">
    <citation type="submission" date="2023-09" db="EMBL/GenBank/DDBJ databases">
        <title>Thalassobella suaedae gen. nov., sp. nov., a marine bacterium of the family Flavobacteriaceae isolated from a halophyte Suaeda japonica.</title>
        <authorList>
            <person name="Lee S.Y."/>
            <person name="Hwang C.Y."/>
        </authorList>
    </citation>
    <scope>NUCLEOTIDE SEQUENCE [LARGE SCALE GENOMIC DNA]</scope>
    <source>
        <strain evidence="3 4">HL-DH10</strain>
    </source>
</reference>
<dbReference type="InterPro" id="IPR032508">
    <property type="entry name" value="FecR_C"/>
</dbReference>
<feature type="domain" description="FecR protein" evidence="1">
    <location>
        <begin position="170"/>
        <end position="264"/>
    </location>
</feature>
<name>A0ABY9XZX0_9FLAO</name>
<dbReference type="Gene3D" id="3.55.50.30">
    <property type="match status" value="1"/>
</dbReference>
<proteinExistence type="predicted"/>